<name>A0A7X2PE55_9SPIO</name>
<dbReference type="PANTHER" id="PTHR30506:SF3">
    <property type="entry name" value="UPF0126 INNER MEMBRANE PROTEIN YADS-RELATED"/>
    <property type="match status" value="1"/>
</dbReference>
<keyword evidence="4 7" id="KW-0812">Transmembrane</keyword>
<evidence type="ECO:0000313" key="9">
    <source>
        <dbReference type="EMBL" id="MSU07229.1"/>
    </source>
</evidence>
<dbReference type="EMBL" id="VUNN01000031">
    <property type="protein sequence ID" value="MSU07229.1"/>
    <property type="molecule type" value="Genomic_DNA"/>
</dbReference>
<evidence type="ECO:0000256" key="2">
    <source>
        <dbReference type="ARBA" id="ARBA00008193"/>
    </source>
</evidence>
<feature type="transmembrane region" description="Helical" evidence="7">
    <location>
        <begin position="175"/>
        <end position="194"/>
    </location>
</feature>
<feature type="transmembrane region" description="Helical" evidence="7">
    <location>
        <begin position="120"/>
        <end position="139"/>
    </location>
</feature>
<dbReference type="PANTHER" id="PTHR30506">
    <property type="entry name" value="INNER MEMBRANE PROTEIN"/>
    <property type="match status" value="1"/>
</dbReference>
<evidence type="ECO:0000259" key="8">
    <source>
        <dbReference type="Pfam" id="PF03458"/>
    </source>
</evidence>
<feature type="domain" description="Glycine transporter" evidence="8">
    <location>
        <begin position="8"/>
        <end position="82"/>
    </location>
</feature>
<gene>
    <name evidence="9" type="ORF">FYJ80_10705</name>
</gene>
<feature type="domain" description="Glycine transporter" evidence="8">
    <location>
        <begin position="94"/>
        <end position="167"/>
    </location>
</feature>
<keyword evidence="6 7" id="KW-0472">Membrane</keyword>
<proteinExistence type="inferred from homology"/>
<evidence type="ECO:0000256" key="3">
    <source>
        <dbReference type="ARBA" id="ARBA00022475"/>
    </source>
</evidence>
<dbReference type="Pfam" id="PF03458">
    <property type="entry name" value="Gly_transporter"/>
    <property type="match status" value="2"/>
</dbReference>
<feature type="transmembrane region" description="Helical" evidence="7">
    <location>
        <begin position="61"/>
        <end position="82"/>
    </location>
</feature>
<comment type="caution">
    <text evidence="9">The sequence shown here is derived from an EMBL/GenBank/DDBJ whole genome shotgun (WGS) entry which is preliminary data.</text>
</comment>
<evidence type="ECO:0000256" key="5">
    <source>
        <dbReference type="ARBA" id="ARBA00022989"/>
    </source>
</evidence>
<dbReference type="AlphaFoldDB" id="A0A7X2PE55"/>
<feature type="transmembrane region" description="Helical" evidence="7">
    <location>
        <begin position="30"/>
        <end position="49"/>
    </location>
</feature>
<sequence>MHSEWIYVLDIFGTVIFAITGAVKGVRNRLDFLGVIVFAITVGCAGGMVRDCLIGATPVASFLNTSYLVACIITGVFVFFLAPWIVGRWRIILICDAIGLGVFTALGAEKAMSLGIGPVGQIFAGVIGAVGGGVLRDVFSKEVPAVLTSDFYASASIIGAVIFVILNKLNVQEPINFTITMVFITVLRLCAMHYHIHLPVARMVGEEKRK</sequence>
<accession>A0A7X2PE55</accession>
<dbReference type="InterPro" id="IPR005115">
    <property type="entry name" value="Gly_transporter"/>
</dbReference>
<evidence type="ECO:0000313" key="10">
    <source>
        <dbReference type="Proteomes" id="UP000460549"/>
    </source>
</evidence>
<dbReference type="Proteomes" id="UP000460549">
    <property type="component" value="Unassembled WGS sequence"/>
</dbReference>
<organism evidence="9 10">
    <name type="scientific">Bullifex porci</name>
    <dbReference type="NCBI Taxonomy" id="2606638"/>
    <lineage>
        <taxon>Bacteria</taxon>
        <taxon>Pseudomonadati</taxon>
        <taxon>Spirochaetota</taxon>
        <taxon>Spirochaetia</taxon>
        <taxon>Spirochaetales</taxon>
        <taxon>Spirochaetaceae</taxon>
        <taxon>Bullifex</taxon>
    </lineage>
</organism>
<reference evidence="9 10" key="1">
    <citation type="submission" date="2019-08" db="EMBL/GenBank/DDBJ databases">
        <title>In-depth cultivation of the pig gut microbiome towards novel bacterial diversity and tailored functional studies.</title>
        <authorList>
            <person name="Wylensek D."/>
            <person name="Hitch T.C.A."/>
            <person name="Clavel T."/>
        </authorList>
    </citation>
    <scope>NUCLEOTIDE SEQUENCE [LARGE SCALE GENOMIC DNA]</scope>
    <source>
        <strain evidence="9 10">NM-380-WT-3C1</strain>
    </source>
</reference>
<evidence type="ECO:0000256" key="1">
    <source>
        <dbReference type="ARBA" id="ARBA00004651"/>
    </source>
</evidence>
<feature type="transmembrane region" description="Helical" evidence="7">
    <location>
        <begin position="6"/>
        <end position="23"/>
    </location>
</feature>
<feature type="transmembrane region" description="Helical" evidence="7">
    <location>
        <begin position="89"/>
        <end position="108"/>
    </location>
</feature>
<keyword evidence="10" id="KW-1185">Reference proteome</keyword>
<feature type="transmembrane region" description="Helical" evidence="7">
    <location>
        <begin position="151"/>
        <end position="169"/>
    </location>
</feature>
<evidence type="ECO:0000256" key="6">
    <source>
        <dbReference type="ARBA" id="ARBA00023136"/>
    </source>
</evidence>
<keyword evidence="5 7" id="KW-1133">Transmembrane helix</keyword>
<keyword evidence="3" id="KW-1003">Cell membrane</keyword>
<comment type="subcellular location">
    <subcellularLocation>
        <location evidence="1">Cell membrane</location>
        <topology evidence="1">Multi-pass membrane protein</topology>
    </subcellularLocation>
</comment>
<evidence type="ECO:0000256" key="7">
    <source>
        <dbReference type="SAM" id="Phobius"/>
    </source>
</evidence>
<dbReference type="RefSeq" id="WP_154426803.1">
    <property type="nucleotide sequence ID" value="NZ_JAQYPZ010000124.1"/>
</dbReference>
<evidence type="ECO:0000256" key="4">
    <source>
        <dbReference type="ARBA" id="ARBA00022692"/>
    </source>
</evidence>
<protein>
    <submittedName>
        <fullName evidence="9">Trimeric intracellular cation channel family protein</fullName>
    </submittedName>
</protein>
<dbReference type="GO" id="GO:0005886">
    <property type="term" value="C:plasma membrane"/>
    <property type="evidence" value="ECO:0007669"/>
    <property type="project" value="UniProtKB-SubCell"/>
</dbReference>
<comment type="similarity">
    <text evidence="2">Belongs to the UPF0126 family.</text>
</comment>